<dbReference type="AlphaFoldDB" id="A0A6C0IGY1"/>
<protein>
    <submittedName>
        <fullName evidence="1">Uncharacterized protein</fullName>
    </submittedName>
</protein>
<dbReference type="EMBL" id="MN740184">
    <property type="protein sequence ID" value="QHT92448.1"/>
    <property type="molecule type" value="Genomic_DNA"/>
</dbReference>
<name>A0A6C0IGY1_9ZZZZ</name>
<organism evidence="1">
    <name type="scientific">viral metagenome</name>
    <dbReference type="NCBI Taxonomy" id="1070528"/>
    <lineage>
        <taxon>unclassified sequences</taxon>
        <taxon>metagenomes</taxon>
        <taxon>organismal metagenomes</taxon>
    </lineage>
</organism>
<accession>A0A6C0IGY1</accession>
<evidence type="ECO:0000313" key="1">
    <source>
        <dbReference type="EMBL" id="QHT92448.1"/>
    </source>
</evidence>
<sequence length="138" mass="16324">MQLMYLLMQTKEINCLVGIQYMDQRVEYIYVNWNGDISGVGRVLHTHYRQREKVLELIMTGSRQGLESDDITPDMETYKAAKVVQNDKAYFGITHPQYPINYYYLFTLDSTWIVYEPVDDNEEHDNTHALFTYFGAFQ</sequence>
<reference evidence="1" key="1">
    <citation type="journal article" date="2020" name="Nature">
        <title>Giant virus diversity and host interactions through global metagenomics.</title>
        <authorList>
            <person name="Schulz F."/>
            <person name="Roux S."/>
            <person name="Paez-Espino D."/>
            <person name="Jungbluth S."/>
            <person name="Walsh D.A."/>
            <person name="Denef V.J."/>
            <person name="McMahon K.D."/>
            <person name="Konstantinidis K.T."/>
            <person name="Eloe-Fadrosh E.A."/>
            <person name="Kyrpides N.C."/>
            <person name="Woyke T."/>
        </authorList>
    </citation>
    <scope>NUCLEOTIDE SEQUENCE</scope>
    <source>
        <strain evidence="1">GVMAG-M-3300023184-88</strain>
    </source>
</reference>
<proteinExistence type="predicted"/>